<evidence type="ECO:0000313" key="2">
    <source>
        <dbReference type="Proteomes" id="UP000054560"/>
    </source>
</evidence>
<dbReference type="Proteomes" id="UP000054560">
    <property type="component" value="Unassembled WGS sequence"/>
</dbReference>
<dbReference type="EMBL" id="KQ243933">
    <property type="protein sequence ID" value="KNC74982.1"/>
    <property type="molecule type" value="Genomic_DNA"/>
</dbReference>
<feature type="non-terminal residue" evidence="1">
    <location>
        <position position="372"/>
    </location>
</feature>
<accession>A0A0L0FDY4</accession>
<dbReference type="RefSeq" id="XP_014148884.1">
    <property type="nucleotide sequence ID" value="XM_014293409.1"/>
</dbReference>
<dbReference type="GeneID" id="25912987"/>
<evidence type="ECO:0000313" key="1">
    <source>
        <dbReference type="EMBL" id="KNC74982.1"/>
    </source>
</evidence>
<dbReference type="AlphaFoldDB" id="A0A0L0FDY4"/>
<keyword evidence="2" id="KW-1185">Reference proteome</keyword>
<organism evidence="1 2">
    <name type="scientific">Sphaeroforma arctica JP610</name>
    <dbReference type="NCBI Taxonomy" id="667725"/>
    <lineage>
        <taxon>Eukaryota</taxon>
        <taxon>Ichthyosporea</taxon>
        <taxon>Ichthyophonida</taxon>
        <taxon>Sphaeroforma</taxon>
    </lineage>
</organism>
<sequence>MVSKLQRLSAFLNSHTVMWQRYGDEALEAKHNLSAVVALSLQFMHLSDILIFNVNRSSFHNFNDSQFVECMRDMQRLTLTHVLSDNTAFELVRRLTLEITYTCLLNADMETKTAMRNDLLRSCGSFFDTSDSVTLEVYLNLQQLLDMPVADHELSPNNRVRKTVMRIIETFLESDNMDLNTLTKLCEKLDLIRVRHRIDLSTDIVETCLRVAYKLRIRTPEDIENEMRHRLNTHPHTHSRHTHPHTHAHTHAHTHISGVDTAHERVGLRKRPADAMSGGASGRSGVRRWRPLRSADTDENAKQRLMCYELVFDYLLDYNESGVAVPKHGPLHAAIRSDNTEFVTILYERFAENVPLHTYLVRLAPKDPTLLH</sequence>
<name>A0A0L0FDY4_9EUKA</name>
<protein>
    <submittedName>
        <fullName evidence="1">Uncharacterized protein</fullName>
    </submittedName>
</protein>
<reference evidence="1 2" key="1">
    <citation type="submission" date="2011-02" db="EMBL/GenBank/DDBJ databases">
        <title>The Genome Sequence of Sphaeroforma arctica JP610.</title>
        <authorList>
            <consortium name="The Broad Institute Genome Sequencing Platform"/>
            <person name="Russ C."/>
            <person name="Cuomo C."/>
            <person name="Young S.K."/>
            <person name="Zeng Q."/>
            <person name="Gargeya S."/>
            <person name="Alvarado L."/>
            <person name="Berlin A."/>
            <person name="Chapman S.B."/>
            <person name="Chen Z."/>
            <person name="Freedman E."/>
            <person name="Gellesch M."/>
            <person name="Goldberg J."/>
            <person name="Griggs A."/>
            <person name="Gujja S."/>
            <person name="Heilman E."/>
            <person name="Heiman D."/>
            <person name="Howarth C."/>
            <person name="Mehta T."/>
            <person name="Neiman D."/>
            <person name="Pearson M."/>
            <person name="Roberts A."/>
            <person name="Saif S."/>
            <person name="Shea T."/>
            <person name="Shenoy N."/>
            <person name="Sisk P."/>
            <person name="Stolte C."/>
            <person name="Sykes S."/>
            <person name="White J."/>
            <person name="Yandava C."/>
            <person name="Burger G."/>
            <person name="Gray M.W."/>
            <person name="Holland P.W.H."/>
            <person name="King N."/>
            <person name="Lang F.B.F."/>
            <person name="Roger A.J."/>
            <person name="Ruiz-Trillo I."/>
            <person name="Haas B."/>
            <person name="Nusbaum C."/>
            <person name="Birren B."/>
        </authorList>
    </citation>
    <scope>NUCLEOTIDE SEQUENCE [LARGE SCALE GENOMIC DNA]</scope>
    <source>
        <strain evidence="1 2">JP610</strain>
    </source>
</reference>
<proteinExistence type="predicted"/>
<gene>
    <name evidence="1" type="ORF">SARC_12483</name>
</gene>